<accession>A0ABW0GWC1</accession>
<dbReference type="RefSeq" id="WP_378228898.1">
    <property type="nucleotide sequence ID" value="NZ_JBHSLL010000023.1"/>
</dbReference>
<feature type="domain" description="FAD-binding" evidence="6">
    <location>
        <begin position="8"/>
        <end position="356"/>
    </location>
</feature>
<protein>
    <submittedName>
        <fullName evidence="7">FAD-dependent monooxygenase</fullName>
    </submittedName>
</protein>
<evidence type="ECO:0000313" key="8">
    <source>
        <dbReference type="Proteomes" id="UP001596016"/>
    </source>
</evidence>
<dbReference type="GO" id="GO:0004497">
    <property type="term" value="F:monooxygenase activity"/>
    <property type="evidence" value="ECO:0007669"/>
    <property type="project" value="UniProtKB-KW"/>
</dbReference>
<evidence type="ECO:0000313" key="7">
    <source>
        <dbReference type="EMBL" id="MFC5385972.1"/>
    </source>
</evidence>
<dbReference type="Gene3D" id="3.50.50.60">
    <property type="entry name" value="FAD/NAD(P)-binding domain"/>
    <property type="match status" value="1"/>
</dbReference>
<evidence type="ECO:0000256" key="4">
    <source>
        <dbReference type="ARBA" id="ARBA00023002"/>
    </source>
</evidence>
<keyword evidence="3" id="KW-0274">FAD</keyword>
<dbReference type="SUPFAM" id="SSF51905">
    <property type="entry name" value="FAD/NAD(P)-binding domain"/>
    <property type="match status" value="1"/>
</dbReference>
<dbReference type="PANTHER" id="PTHR13789">
    <property type="entry name" value="MONOOXYGENASE"/>
    <property type="match status" value="1"/>
</dbReference>
<evidence type="ECO:0000256" key="3">
    <source>
        <dbReference type="ARBA" id="ARBA00022827"/>
    </source>
</evidence>
<keyword evidence="2" id="KW-0285">Flavoprotein</keyword>
<gene>
    <name evidence="7" type="ORF">ACFPLB_08340</name>
</gene>
<reference evidence="8" key="1">
    <citation type="journal article" date="2019" name="Int. J. Syst. Evol. Microbiol.">
        <title>The Global Catalogue of Microorganisms (GCM) 10K type strain sequencing project: providing services to taxonomists for standard genome sequencing and annotation.</title>
        <authorList>
            <consortium name="The Broad Institute Genomics Platform"/>
            <consortium name="The Broad Institute Genome Sequencing Center for Infectious Disease"/>
            <person name="Wu L."/>
            <person name="Ma J."/>
        </authorList>
    </citation>
    <scope>NUCLEOTIDE SEQUENCE [LARGE SCALE GENOMIC DNA]</scope>
    <source>
        <strain evidence="8">CGMCC 4.1415</strain>
    </source>
</reference>
<dbReference type="PRINTS" id="PR00420">
    <property type="entry name" value="RNGMNOXGNASE"/>
</dbReference>
<evidence type="ECO:0000256" key="1">
    <source>
        <dbReference type="ARBA" id="ARBA00001974"/>
    </source>
</evidence>
<dbReference type="InterPro" id="IPR036188">
    <property type="entry name" value="FAD/NAD-bd_sf"/>
</dbReference>
<dbReference type="PANTHER" id="PTHR13789:SF318">
    <property type="entry name" value="GERANYLGERANYL DIPHOSPHATE REDUCTASE"/>
    <property type="match status" value="1"/>
</dbReference>
<dbReference type="Proteomes" id="UP001596016">
    <property type="component" value="Unassembled WGS sequence"/>
</dbReference>
<evidence type="ECO:0000256" key="2">
    <source>
        <dbReference type="ARBA" id="ARBA00022630"/>
    </source>
</evidence>
<name>A0ABW0GWC1_9HYPH</name>
<organism evidence="7 8">
    <name type="scientific">Aquamicrobium segne</name>
    <dbReference type="NCBI Taxonomy" id="469547"/>
    <lineage>
        <taxon>Bacteria</taxon>
        <taxon>Pseudomonadati</taxon>
        <taxon>Pseudomonadota</taxon>
        <taxon>Alphaproteobacteria</taxon>
        <taxon>Hyphomicrobiales</taxon>
        <taxon>Phyllobacteriaceae</taxon>
        <taxon>Aquamicrobium</taxon>
    </lineage>
</organism>
<evidence type="ECO:0000256" key="5">
    <source>
        <dbReference type="ARBA" id="ARBA00023033"/>
    </source>
</evidence>
<dbReference type="InterPro" id="IPR002938">
    <property type="entry name" value="FAD-bd"/>
</dbReference>
<comment type="caution">
    <text evidence="7">The sequence shown here is derived from an EMBL/GenBank/DDBJ whole genome shotgun (WGS) entry which is preliminary data.</text>
</comment>
<sequence>MEPVSTKPVLIAGAGIAGLTLAVALARQGIASKIFEQAPQLHAFGAGLQLSPNATHILAELGVLPHLHDLALQPDCVQLKDAKSLRLLARVPLGKFAQTRWNAPYLVAHRADLQQALLTQAAASPLIKLSTGMRLSKISTGAHDRISACFKEENGASQTIESHLLIGADGVWSQTRQNIAGGASNRFSGQIAWRTTISTESPAGKAFCQIADINCVTAFLHGDFHLVAYPLRAGREINLVAFTPTGKNAVAVTSPVVLLDAFAHASNQLARLAELVEHWTPWPLNTVDFTAKWSAPGLVLIGDAAHAVTPFAAQGAAMAIEDAALLAQMLAQNPATMPNAIASWEESRKTRLARVARRGALNKLAWNATGPVALARNFMLRVKSPESLAADLDWLYGWRLPQV</sequence>
<keyword evidence="4" id="KW-0560">Oxidoreductase</keyword>
<keyword evidence="8" id="KW-1185">Reference proteome</keyword>
<dbReference type="Pfam" id="PF01494">
    <property type="entry name" value="FAD_binding_3"/>
    <property type="match status" value="1"/>
</dbReference>
<evidence type="ECO:0000259" key="6">
    <source>
        <dbReference type="Pfam" id="PF01494"/>
    </source>
</evidence>
<dbReference type="InterPro" id="IPR050493">
    <property type="entry name" value="FAD-dep_Monooxygenase_BioMet"/>
</dbReference>
<dbReference type="SUPFAM" id="SSF54373">
    <property type="entry name" value="FAD-linked reductases, C-terminal domain"/>
    <property type="match status" value="1"/>
</dbReference>
<proteinExistence type="predicted"/>
<comment type="cofactor">
    <cofactor evidence="1">
        <name>FAD</name>
        <dbReference type="ChEBI" id="CHEBI:57692"/>
    </cofactor>
</comment>
<keyword evidence="5 7" id="KW-0503">Monooxygenase</keyword>
<dbReference type="EMBL" id="JBHSLL010000023">
    <property type="protein sequence ID" value="MFC5385972.1"/>
    <property type="molecule type" value="Genomic_DNA"/>
</dbReference>